<dbReference type="RefSeq" id="WP_191197529.1">
    <property type="nucleotide sequence ID" value="NZ_BAAAPA010000002.1"/>
</dbReference>
<keyword evidence="2" id="KW-1185">Reference proteome</keyword>
<reference evidence="1 2" key="1">
    <citation type="submission" date="2020-09" db="EMBL/GenBank/DDBJ databases">
        <title>novel species in genus Nocardioides.</title>
        <authorList>
            <person name="Zhang G."/>
        </authorList>
    </citation>
    <scope>NUCLEOTIDE SEQUENCE [LARGE SCALE GENOMIC DNA]</scope>
    <source>
        <strain evidence="1 2">19197</strain>
    </source>
</reference>
<gene>
    <name evidence="1" type="ORF">IEZ25_00965</name>
</gene>
<evidence type="ECO:0000313" key="1">
    <source>
        <dbReference type="EMBL" id="MBD3913170.1"/>
    </source>
</evidence>
<protein>
    <submittedName>
        <fullName evidence="1">Uncharacterized protein</fullName>
    </submittedName>
</protein>
<dbReference type="Proteomes" id="UP000649289">
    <property type="component" value="Unassembled WGS sequence"/>
</dbReference>
<evidence type="ECO:0000313" key="2">
    <source>
        <dbReference type="Proteomes" id="UP000649289"/>
    </source>
</evidence>
<name>A0ABR8MET4_9ACTN</name>
<dbReference type="EMBL" id="JACXYY010000001">
    <property type="protein sequence ID" value="MBD3913170.1"/>
    <property type="molecule type" value="Genomic_DNA"/>
</dbReference>
<organism evidence="1 2">
    <name type="scientific">Nocardioides hwasunensis</name>
    <dbReference type="NCBI Taxonomy" id="397258"/>
    <lineage>
        <taxon>Bacteria</taxon>
        <taxon>Bacillati</taxon>
        <taxon>Actinomycetota</taxon>
        <taxon>Actinomycetes</taxon>
        <taxon>Propionibacteriales</taxon>
        <taxon>Nocardioidaceae</taxon>
        <taxon>Nocardioides</taxon>
    </lineage>
</organism>
<accession>A0ABR8MET4</accession>
<comment type="caution">
    <text evidence="1">The sequence shown here is derived from an EMBL/GenBank/DDBJ whole genome shotgun (WGS) entry which is preliminary data.</text>
</comment>
<proteinExistence type="predicted"/>
<sequence length="395" mass="43695">MRRMPVLSLVYPWPAQHRADRPTDDDPVVDVAIRACRSVAALYSEALREVAIPHRTTELRLVTARTEQRDGVHGSVHVDPLSEGWESGTVFVPESFVDHTPRARAEALLEVVHGMVLRLGEARGWDASLLEKCRQHVVDRDLEHRWTAPAKTSPGRRHEARAEFRMMPDGYGRARLVIVRTLDGAEVATSGEALAYCTPQGFLRAAKTLRWHGKDRVAMTPYGSAPAWSGGEVSLTRSGDAWTSTVVDRYDVRPVPGGDPTLAPLEVSVVGRGETADEAPPRATFVGGGPIQTPTIRRFHEVFSQDMGRIQSPAGQSWWSEAGLRVLEVQVAYQASRTRVRGRVTGRRLGVFVDVADETLDERDHVQLSRQLTEDVIGLARRRTGLGEHPELAPD</sequence>